<organism evidence="3 4">
    <name type="scientific">Hydrogenophaga laconesensis</name>
    <dbReference type="NCBI Taxonomy" id="1805971"/>
    <lineage>
        <taxon>Bacteria</taxon>
        <taxon>Pseudomonadati</taxon>
        <taxon>Pseudomonadota</taxon>
        <taxon>Betaproteobacteria</taxon>
        <taxon>Burkholderiales</taxon>
        <taxon>Comamonadaceae</taxon>
        <taxon>Hydrogenophaga</taxon>
    </lineage>
</organism>
<protein>
    <recommendedName>
        <fullName evidence="5">Glycerate kinase</fullName>
    </recommendedName>
</protein>
<comment type="caution">
    <text evidence="3">The sequence shown here is derived from an EMBL/GenBank/DDBJ whole genome shotgun (WGS) entry which is preliminary data.</text>
</comment>
<dbReference type="EMBL" id="JAVDWE010000016">
    <property type="protein sequence ID" value="MDR7096737.1"/>
    <property type="molecule type" value="Genomic_DNA"/>
</dbReference>
<gene>
    <name evidence="3" type="ORF">J2X09_004494</name>
</gene>
<evidence type="ECO:0008006" key="5">
    <source>
        <dbReference type="Google" id="ProtNLM"/>
    </source>
</evidence>
<evidence type="ECO:0000313" key="3">
    <source>
        <dbReference type="EMBL" id="MDR7096737.1"/>
    </source>
</evidence>
<reference evidence="3 4" key="1">
    <citation type="submission" date="2023-07" db="EMBL/GenBank/DDBJ databases">
        <title>Sorghum-associated microbial communities from plants grown in Nebraska, USA.</title>
        <authorList>
            <person name="Schachtman D."/>
        </authorList>
    </citation>
    <scope>NUCLEOTIDE SEQUENCE [LARGE SCALE GENOMIC DNA]</scope>
    <source>
        <strain evidence="3 4">BE240</strain>
    </source>
</reference>
<dbReference type="RefSeq" id="WP_204734397.1">
    <property type="nucleotide sequence ID" value="NZ_JAVDWE010000016.1"/>
</dbReference>
<proteinExistence type="predicted"/>
<evidence type="ECO:0000313" key="4">
    <source>
        <dbReference type="Proteomes" id="UP001265550"/>
    </source>
</evidence>
<feature type="region of interest" description="Disordered" evidence="1">
    <location>
        <begin position="126"/>
        <end position="152"/>
    </location>
</feature>
<keyword evidence="4" id="KW-1185">Reference proteome</keyword>
<name>A0ABU1VGX4_9BURK</name>
<sequence length="152" mass="16482">MPFQKLLYLAAGLGLLYLSHRTYGWPGVAAVAGGLTMWLLLHFNRFMTVLKRASERPIGHVGSAVMLNVKLKPGVTLMHVMAITRSLGERLSEEGAQPEVYRWRDNGDSTVTAEFLNGKLVRWKLERPETGEAQAAPATSSPADPGAGGPTP</sequence>
<accession>A0ABU1VGX4</accession>
<dbReference type="Proteomes" id="UP001265550">
    <property type="component" value="Unassembled WGS sequence"/>
</dbReference>
<keyword evidence="2" id="KW-0472">Membrane</keyword>
<keyword evidence="2" id="KW-1133">Transmembrane helix</keyword>
<feature type="transmembrane region" description="Helical" evidence="2">
    <location>
        <begin position="23"/>
        <end position="43"/>
    </location>
</feature>
<keyword evidence="2" id="KW-0812">Transmembrane</keyword>
<evidence type="ECO:0000256" key="2">
    <source>
        <dbReference type="SAM" id="Phobius"/>
    </source>
</evidence>
<evidence type="ECO:0000256" key="1">
    <source>
        <dbReference type="SAM" id="MobiDB-lite"/>
    </source>
</evidence>